<sequence length="98" mass="9447">MLKGICLGLAGLAAAGALSFGCMAAPAAAMGSSLAGQAIERKADAATARCAYVDADGDGACDNREGGTCAGRGCETGCHSGRGCDAGARHGGGAHRCW</sequence>
<evidence type="ECO:0000256" key="1">
    <source>
        <dbReference type="SAM" id="SignalP"/>
    </source>
</evidence>
<gene>
    <name evidence="2" type="ORF">K8U72_02830</name>
</gene>
<dbReference type="Proteomes" id="UP000697330">
    <property type="component" value="Unassembled WGS sequence"/>
</dbReference>
<proteinExistence type="predicted"/>
<reference evidence="2" key="1">
    <citation type="journal article" date="2021" name="PeerJ">
        <title>Extensive microbial diversity within the chicken gut microbiome revealed by metagenomics and culture.</title>
        <authorList>
            <person name="Gilroy R."/>
            <person name="Ravi A."/>
            <person name="Getino M."/>
            <person name="Pursley I."/>
            <person name="Horton D.L."/>
            <person name="Alikhan N.F."/>
            <person name="Baker D."/>
            <person name="Gharbi K."/>
            <person name="Hall N."/>
            <person name="Watson M."/>
            <person name="Adriaenssens E.M."/>
            <person name="Foster-Nyarko E."/>
            <person name="Jarju S."/>
            <person name="Secka A."/>
            <person name="Antonio M."/>
            <person name="Oren A."/>
            <person name="Chaudhuri R.R."/>
            <person name="La Ragione R."/>
            <person name="Hildebrand F."/>
            <person name="Pallen M.J."/>
        </authorList>
    </citation>
    <scope>NUCLEOTIDE SEQUENCE</scope>
    <source>
        <strain evidence="2">CHK124-7917</strain>
    </source>
</reference>
<feature type="signal peptide" evidence="1">
    <location>
        <begin position="1"/>
        <end position="24"/>
    </location>
</feature>
<name>A0A921GEB8_9ACTN</name>
<organism evidence="2 3">
    <name type="scientific">Thermophilibacter provencensis</name>
    <dbReference type="NCBI Taxonomy" id="1852386"/>
    <lineage>
        <taxon>Bacteria</taxon>
        <taxon>Bacillati</taxon>
        <taxon>Actinomycetota</taxon>
        <taxon>Coriobacteriia</taxon>
        <taxon>Coriobacteriales</taxon>
        <taxon>Atopobiaceae</taxon>
        <taxon>Thermophilibacter</taxon>
    </lineage>
</organism>
<evidence type="ECO:0000313" key="2">
    <source>
        <dbReference type="EMBL" id="HJF44706.1"/>
    </source>
</evidence>
<dbReference type="RefSeq" id="WP_274958690.1">
    <property type="nucleotide sequence ID" value="NZ_DYWQ01000047.1"/>
</dbReference>
<evidence type="ECO:0000313" key="3">
    <source>
        <dbReference type="Proteomes" id="UP000697330"/>
    </source>
</evidence>
<comment type="caution">
    <text evidence="2">The sequence shown here is derived from an EMBL/GenBank/DDBJ whole genome shotgun (WGS) entry which is preliminary data.</text>
</comment>
<reference evidence="2" key="2">
    <citation type="submission" date="2021-09" db="EMBL/GenBank/DDBJ databases">
        <authorList>
            <person name="Gilroy R."/>
        </authorList>
    </citation>
    <scope>NUCLEOTIDE SEQUENCE</scope>
    <source>
        <strain evidence="2">CHK124-7917</strain>
    </source>
</reference>
<keyword evidence="1" id="KW-0732">Signal</keyword>
<dbReference type="PROSITE" id="PS51257">
    <property type="entry name" value="PROKAR_LIPOPROTEIN"/>
    <property type="match status" value="1"/>
</dbReference>
<dbReference type="AlphaFoldDB" id="A0A921GEB8"/>
<accession>A0A921GEB8</accession>
<feature type="chain" id="PRO_5038909594" description="Lipoprotein" evidence="1">
    <location>
        <begin position="25"/>
        <end position="98"/>
    </location>
</feature>
<protein>
    <recommendedName>
        <fullName evidence="4">Lipoprotein</fullName>
    </recommendedName>
</protein>
<evidence type="ECO:0008006" key="4">
    <source>
        <dbReference type="Google" id="ProtNLM"/>
    </source>
</evidence>
<dbReference type="EMBL" id="DYWQ01000047">
    <property type="protein sequence ID" value="HJF44706.1"/>
    <property type="molecule type" value="Genomic_DNA"/>
</dbReference>